<organism evidence="8 9">
    <name type="scientific">Bacillus songklensis</name>
    <dbReference type="NCBI Taxonomy" id="1069116"/>
    <lineage>
        <taxon>Bacteria</taxon>
        <taxon>Bacillati</taxon>
        <taxon>Bacillota</taxon>
        <taxon>Bacilli</taxon>
        <taxon>Bacillales</taxon>
        <taxon>Bacillaceae</taxon>
        <taxon>Bacillus</taxon>
    </lineage>
</organism>
<evidence type="ECO:0000256" key="3">
    <source>
        <dbReference type="ARBA" id="ARBA00022692"/>
    </source>
</evidence>
<feature type="transmembrane region" description="Helical" evidence="6">
    <location>
        <begin position="32"/>
        <end position="58"/>
    </location>
</feature>
<evidence type="ECO:0000259" key="7">
    <source>
        <dbReference type="Pfam" id="PF10035"/>
    </source>
</evidence>
<keyword evidence="2" id="KW-1003">Cell membrane</keyword>
<feature type="transmembrane region" description="Helical" evidence="6">
    <location>
        <begin position="70"/>
        <end position="92"/>
    </location>
</feature>
<evidence type="ECO:0000256" key="2">
    <source>
        <dbReference type="ARBA" id="ARBA00022475"/>
    </source>
</evidence>
<dbReference type="RefSeq" id="WP_377917752.1">
    <property type="nucleotide sequence ID" value="NZ_JBHRZT010000070.1"/>
</dbReference>
<keyword evidence="5 6" id="KW-0472">Membrane</keyword>
<dbReference type="Proteomes" id="UP001595752">
    <property type="component" value="Unassembled WGS sequence"/>
</dbReference>
<dbReference type="Pfam" id="PF10035">
    <property type="entry name" value="DUF2179"/>
    <property type="match status" value="1"/>
</dbReference>
<evidence type="ECO:0000313" key="9">
    <source>
        <dbReference type="Proteomes" id="UP001595752"/>
    </source>
</evidence>
<sequence length="271" mass="29594">MYRLLVIIAGSVLIGFAYNCFLIPHKVLSSGISGIAMIIGILTPLSTGTMNFLLNLPLLIIGFMKLGRRFVLYTLLSVVVLSIALYIIPLRPISTDPILSSVFGGVLTGIGVGMVFRQSASTGGFDIIGMLLTHKRDFPLGGLLSAMNGIVVFVSGFFVNWDAALYTMLSIFVTGKVVDAIYTRHIKLTLMIITNKGEEMKQKLLGNLVRGVTLMDGEGAYSSQKRKILMTVISRYELANVKPLIQEVDPSAFVNITETVEVMGLFRRDAH</sequence>
<evidence type="ECO:0000256" key="4">
    <source>
        <dbReference type="ARBA" id="ARBA00022989"/>
    </source>
</evidence>
<dbReference type="InterPro" id="IPR003740">
    <property type="entry name" value="YitT"/>
</dbReference>
<feature type="domain" description="DUF2179" evidence="7">
    <location>
        <begin position="210"/>
        <end position="264"/>
    </location>
</feature>
<evidence type="ECO:0000256" key="5">
    <source>
        <dbReference type="ARBA" id="ARBA00023136"/>
    </source>
</evidence>
<comment type="caution">
    <text evidence="8">The sequence shown here is derived from an EMBL/GenBank/DDBJ whole genome shotgun (WGS) entry which is preliminary data.</text>
</comment>
<protein>
    <submittedName>
        <fullName evidence="8">YitT family protein</fullName>
    </submittedName>
</protein>
<feature type="transmembrane region" description="Helical" evidence="6">
    <location>
        <begin position="98"/>
        <end position="117"/>
    </location>
</feature>
<evidence type="ECO:0000256" key="6">
    <source>
        <dbReference type="SAM" id="Phobius"/>
    </source>
</evidence>
<dbReference type="EMBL" id="JBHRZT010000070">
    <property type="protein sequence ID" value="MFC3885395.1"/>
    <property type="molecule type" value="Genomic_DNA"/>
</dbReference>
<dbReference type="CDD" id="cd16380">
    <property type="entry name" value="YitT_C"/>
    <property type="match status" value="1"/>
</dbReference>
<dbReference type="PANTHER" id="PTHR33545">
    <property type="entry name" value="UPF0750 MEMBRANE PROTEIN YITT-RELATED"/>
    <property type="match status" value="1"/>
</dbReference>
<feature type="transmembrane region" description="Helical" evidence="6">
    <location>
        <begin position="164"/>
        <end position="182"/>
    </location>
</feature>
<keyword evidence="3 6" id="KW-0812">Transmembrane</keyword>
<dbReference type="PANTHER" id="PTHR33545:SF5">
    <property type="entry name" value="UPF0750 MEMBRANE PROTEIN YITT"/>
    <property type="match status" value="1"/>
</dbReference>
<dbReference type="Gene3D" id="3.30.70.120">
    <property type="match status" value="1"/>
</dbReference>
<comment type="subcellular location">
    <subcellularLocation>
        <location evidence="1">Cell membrane</location>
        <topology evidence="1">Multi-pass membrane protein</topology>
    </subcellularLocation>
</comment>
<dbReference type="InterPro" id="IPR015867">
    <property type="entry name" value="N-reg_PII/ATP_PRibTrfase_C"/>
</dbReference>
<name>A0ABV8B6A7_9BACI</name>
<keyword evidence="4 6" id="KW-1133">Transmembrane helix</keyword>
<gene>
    <name evidence="8" type="ORF">ACFOU2_18665</name>
</gene>
<accession>A0ABV8B6A7</accession>
<evidence type="ECO:0000313" key="8">
    <source>
        <dbReference type="EMBL" id="MFC3885395.1"/>
    </source>
</evidence>
<proteinExistence type="predicted"/>
<dbReference type="InterPro" id="IPR019264">
    <property type="entry name" value="DUF2179"/>
</dbReference>
<reference evidence="9" key="1">
    <citation type="journal article" date="2019" name="Int. J. Syst. Evol. Microbiol.">
        <title>The Global Catalogue of Microorganisms (GCM) 10K type strain sequencing project: providing services to taxonomists for standard genome sequencing and annotation.</title>
        <authorList>
            <consortium name="The Broad Institute Genomics Platform"/>
            <consortium name="The Broad Institute Genome Sequencing Center for Infectious Disease"/>
            <person name="Wu L."/>
            <person name="Ma J."/>
        </authorList>
    </citation>
    <scope>NUCLEOTIDE SEQUENCE [LARGE SCALE GENOMIC DNA]</scope>
    <source>
        <strain evidence="9">CCUG 61889</strain>
    </source>
</reference>
<dbReference type="InterPro" id="IPR051461">
    <property type="entry name" value="UPF0750_membrane"/>
</dbReference>
<evidence type="ECO:0000256" key="1">
    <source>
        <dbReference type="ARBA" id="ARBA00004651"/>
    </source>
</evidence>
<keyword evidence="9" id="KW-1185">Reference proteome</keyword>
<dbReference type="PIRSF" id="PIRSF006483">
    <property type="entry name" value="Membrane_protein_YitT"/>
    <property type="match status" value="1"/>
</dbReference>
<feature type="transmembrane region" description="Helical" evidence="6">
    <location>
        <begin position="138"/>
        <end position="158"/>
    </location>
</feature>
<dbReference type="Pfam" id="PF02588">
    <property type="entry name" value="YitT_membrane"/>
    <property type="match status" value="1"/>
</dbReference>